<name>A0AAE0RPG5_9BIVA</name>
<accession>A0AAE0RPG5</accession>
<keyword evidence="1" id="KW-0808">Transferase</keyword>
<proteinExistence type="predicted"/>
<sequence>MADKSLKSVSVEGIKVSVCFGDLVSQKTNVVVCNTLGSLMLKACQASAALLAAGGMSLQDECSTKYPNGLNPGEIAEVTHGKLPCLTVYFVNIPMTTKGDVSRQEKEIQSITRICLEKASQDNMKTIAFAALGTGRTGYREDVVAKAILTSIGDFGLKNPASGVTRVAIVVHPSRKEIFKTFESEAKSRAGGRVYNGGATAGQDNKHTLTITMHRGKLADWKADALVCSCGQNMDLRSGGLARSLLETAGKGLQDECRKKYPSGIPSREVVSVDGIGLKCNHVFFGYLVPYNTPGAEQHMSDFISKCLELGDKQRCSSIAFPALGTGGLGFPPKLAAKLMRKSVKTFKGKYSHSSLESIDIVIYGGASNWKELMQAYKEELSKKGSDKGFTMQIIEDIKDFFDPQEVQAHRGHVPHQPIRHEPIRREIKGTKPVDRSAFATLPKIGLSDLKFNVHNEIGRGGFGVVYHGKWMGTDVAIKKMTLRVNSAEVIKMVEQEVSVHSRLRHPHIVQIMGVCSDPTSFYIISEFIDGSDLQKLIFRAGGSRLTLSQKFTFAKQCCQAVAYLHGVHPPIIHQDIKPSNVLVSKITNQAKICDFGISKIRSYSPGRTTEGTPYFMAPELLIQAGSSSFKSDIWALGCTFLELFTDLDLWSPNGSIETEYDIIKRMKKNEKPPALRLLDTQLPSSVRKSITDCLEYAPTNRPSALDLVNEFNKHA</sequence>
<dbReference type="SUPFAM" id="SSF52949">
    <property type="entry name" value="Macro domain-like"/>
    <property type="match status" value="2"/>
</dbReference>
<evidence type="ECO:0000256" key="3">
    <source>
        <dbReference type="ARBA" id="ARBA00022777"/>
    </source>
</evidence>
<dbReference type="PROSITE" id="PS51154">
    <property type="entry name" value="MACRO"/>
    <property type="match status" value="2"/>
</dbReference>
<dbReference type="Proteomes" id="UP001195483">
    <property type="component" value="Unassembled WGS sequence"/>
</dbReference>
<dbReference type="InterPro" id="IPR043472">
    <property type="entry name" value="Macro_dom-like"/>
</dbReference>
<keyword evidence="3" id="KW-0418">Kinase</keyword>
<feature type="domain" description="Macro" evidence="7">
    <location>
        <begin position="198"/>
        <end position="382"/>
    </location>
</feature>
<dbReference type="Pfam" id="PF01661">
    <property type="entry name" value="Macro"/>
    <property type="match status" value="2"/>
</dbReference>
<evidence type="ECO:0000256" key="1">
    <source>
        <dbReference type="ARBA" id="ARBA00022679"/>
    </source>
</evidence>
<dbReference type="PROSITE" id="PS00108">
    <property type="entry name" value="PROTEIN_KINASE_ST"/>
    <property type="match status" value="1"/>
</dbReference>
<dbReference type="InterPro" id="IPR000719">
    <property type="entry name" value="Prot_kinase_dom"/>
</dbReference>
<keyword evidence="4 5" id="KW-0067">ATP-binding</keyword>
<dbReference type="InterPro" id="IPR002589">
    <property type="entry name" value="Macro_dom"/>
</dbReference>
<keyword evidence="9" id="KW-1185">Reference proteome</keyword>
<keyword evidence="2 5" id="KW-0547">Nucleotide-binding</keyword>
<dbReference type="PROSITE" id="PS00107">
    <property type="entry name" value="PROTEIN_KINASE_ATP"/>
    <property type="match status" value="1"/>
</dbReference>
<dbReference type="PANTHER" id="PTHR44329:SF298">
    <property type="entry name" value="MIXED LINEAGE KINASE DOMAIN-LIKE PROTEIN"/>
    <property type="match status" value="1"/>
</dbReference>
<evidence type="ECO:0000313" key="8">
    <source>
        <dbReference type="EMBL" id="KAK3577207.1"/>
    </source>
</evidence>
<dbReference type="InterPro" id="IPR008271">
    <property type="entry name" value="Ser/Thr_kinase_AS"/>
</dbReference>
<evidence type="ECO:0000256" key="4">
    <source>
        <dbReference type="ARBA" id="ARBA00022840"/>
    </source>
</evidence>
<dbReference type="PROSITE" id="PS50011">
    <property type="entry name" value="PROTEIN_KINASE_DOM"/>
    <property type="match status" value="1"/>
</dbReference>
<dbReference type="GO" id="GO:0004674">
    <property type="term" value="F:protein serine/threonine kinase activity"/>
    <property type="evidence" value="ECO:0007669"/>
    <property type="project" value="TreeGrafter"/>
</dbReference>
<feature type="domain" description="Protein kinase" evidence="6">
    <location>
        <begin position="452"/>
        <end position="716"/>
    </location>
</feature>
<reference evidence="8" key="2">
    <citation type="journal article" date="2021" name="Genome Biol. Evol.">
        <title>Developing a high-quality reference genome for a parasitic bivalve with doubly uniparental inheritance (Bivalvia: Unionida).</title>
        <authorList>
            <person name="Smith C.H."/>
        </authorList>
    </citation>
    <scope>NUCLEOTIDE SEQUENCE</scope>
    <source>
        <strain evidence="8">CHS0354</strain>
        <tissue evidence="8">Mantle</tissue>
    </source>
</reference>
<dbReference type="AlphaFoldDB" id="A0AAE0RPG5"/>
<dbReference type="EMBL" id="JAEAOA010001813">
    <property type="protein sequence ID" value="KAK3577207.1"/>
    <property type="molecule type" value="Genomic_DNA"/>
</dbReference>
<dbReference type="Gene3D" id="3.30.200.20">
    <property type="entry name" value="Phosphorylase Kinase, domain 1"/>
    <property type="match status" value="1"/>
</dbReference>
<dbReference type="GO" id="GO:0005524">
    <property type="term" value="F:ATP binding"/>
    <property type="evidence" value="ECO:0007669"/>
    <property type="project" value="UniProtKB-UniRule"/>
</dbReference>
<dbReference type="FunFam" id="3.30.200.20:FF:000180">
    <property type="entry name" value="serine/threonine-protein kinase STY46-like"/>
    <property type="match status" value="1"/>
</dbReference>
<dbReference type="InterPro" id="IPR017441">
    <property type="entry name" value="Protein_kinase_ATP_BS"/>
</dbReference>
<dbReference type="SUPFAM" id="SSF56112">
    <property type="entry name" value="Protein kinase-like (PK-like)"/>
    <property type="match status" value="1"/>
</dbReference>
<dbReference type="SMART" id="SM00220">
    <property type="entry name" value="S_TKc"/>
    <property type="match status" value="1"/>
</dbReference>
<dbReference type="PANTHER" id="PTHR44329">
    <property type="entry name" value="SERINE/THREONINE-PROTEIN KINASE TNNI3K-RELATED"/>
    <property type="match status" value="1"/>
</dbReference>
<reference evidence="8" key="3">
    <citation type="submission" date="2023-05" db="EMBL/GenBank/DDBJ databases">
        <authorList>
            <person name="Smith C.H."/>
        </authorList>
    </citation>
    <scope>NUCLEOTIDE SEQUENCE</scope>
    <source>
        <strain evidence="8">CHS0354</strain>
        <tissue evidence="8">Mantle</tissue>
    </source>
</reference>
<evidence type="ECO:0000256" key="2">
    <source>
        <dbReference type="ARBA" id="ARBA00022741"/>
    </source>
</evidence>
<dbReference type="Gene3D" id="3.40.220.10">
    <property type="entry name" value="Leucine Aminopeptidase, subunit E, domain 1"/>
    <property type="match status" value="2"/>
</dbReference>
<dbReference type="Gene3D" id="1.10.510.10">
    <property type="entry name" value="Transferase(Phosphotransferase) domain 1"/>
    <property type="match status" value="1"/>
</dbReference>
<protein>
    <submittedName>
        <fullName evidence="8">Uncharacterized protein</fullName>
    </submittedName>
</protein>
<dbReference type="Pfam" id="PF00069">
    <property type="entry name" value="Pkinase"/>
    <property type="match status" value="1"/>
</dbReference>
<dbReference type="InterPro" id="IPR011009">
    <property type="entry name" value="Kinase-like_dom_sf"/>
</dbReference>
<feature type="domain" description="Macro" evidence="7">
    <location>
        <begin position="3"/>
        <end position="190"/>
    </location>
</feature>
<feature type="binding site" evidence="5">
    <location>
        <position position="480"/>
    </location>
    <ligand>
        <name>ATP</name>
        <dbReference type="ChEBI" id="CHEBI:30616"/>
    </ligand>
</feature>
<reference evidence="8" key="1">
    <citation type="journal article" date="2021" name="Genome Biol. Evol.">
        <title>A High-Quality Reference Genome for a Parasitic Bivalve with Doubly Uniparental Inheritance (Bivalvia: Unionida).</title>
        <authorList>
            <person name="Smith C.H."/>
        </authorList>
    </citation>
    <scope>NUCLEOTIDE SEQUENCE</scope>
    <source>
        <strain evidence="8">CHS0354</strain>
    </source>
</reference>
<gene>
    <name evidence="8" type="ORF">CHS0354_030478</name>
</gene>
<evidence type="ECO:0000256" key="5">
    <source>
        <dbReference type="PROSITE-ProRule" id="PRU10141"/>
    </source>
</evidence>
<dbReference type="InterPro" id="IPR051681">
    <property type="entry name" value="Ser/Thr_Kinases-Pseudokinases"/>
</dbReference>
<evidence type="ECO:0000313" key="9">
    <source>
        <dbReference type="Proteomes" id="UP001195483"/>
    </source>
</evidence>
<dbReference type="SMART" id="SM00506">
    <property type="entry name" value="A1pp"/>
    <property type="match status" value="2"/>
</dbReference>
<evidence type="ECO:0000259" key="7">
    <source>
        <dbReference type="PROSITE" id="PS51154"/>
    </source>
</evidence>
<evidence type="ECO:0000259" key="6">
    <source>
        <dbReference type="PROSITE" id="PS50011"/>
    </source>
</evidence>
<organism evidence="8 9">
    <name type="scientific">Potamilus streckersoni</name>
    <dbReference type="NCBI Taxonomy" id="2493646"/>
    <lineage>
        <taxon>Eukaryota</taxon>
        <taxon>Metazoa</taxon>
        <taxon>Spiralia</taxon>
        <taxon>Lophotrochozoa</taxon>
        <taxon>Mollusca</taxon>
        <taxon>Bivalvia</taxon>
        <taxon>Autobranchia</taxon>
        <taxon>Heteroconchia</taxon>
        <taxon>Palaeoheterodonta</taxon>
        <taxon>Unionida</taxon>
        <taxon>Unionoidea</taxon>
        <taxon>Unionidae</taxon>
        <taxon>Ambleminae</taxon>
        <taxon>Lampsilini</taxon>
        <taxon>Potamilus</taxon>
    </lineage>
</organism>
<comment type="caution">
    <text evidence="8">The sequence shown here is derived from an EMBL/GenBank/DDBJ whole genome shotgun (WGS) entry which is preliminary data.</text>
</comment>